<evidence type="ECO:0000313" key="4">
    <source>
        <dbReference type="Proteomes" id="UP000002791"/>
    </source>
</evidence>
<evidence type="ECO:0008006" key="5">
    <source>
        <dbReference type="Google" id="ProtNLM"/>
    </source>
</evidence>
<dbReference type="AlphaFoldDB" id="H5XMN5"/>
<evidence type="ECO:0000313" key="3">
    <source>
        <dbReference type="EMBL" id="EHR61014.1"/>
    </source>
</evidence>
<reference evidence="3 4" key="1">
    <citation type="submission" date="2011-11" db="EMBL/GenBank/DDBJ databases">
        <title>The Noncontiguous Finished sequence of Saccharomonospora cyanea NA-134.</title>
        <authorList>
            <consortium name="US DOE Joint Genome Institute"/>
            <person name="Lucas S."/>
            <person name="Han J."/>
            <person name="Lapidus A."/>
            <person name="Cheng J.-F."/>
            <person name="Goodwin L."/>
            <person name="Pitluck S."/>
            <person name="Peters L."/>
            <person name="Ovchinnikova G."/>
            <person name="Lu M."/>
            <person name="Detter J.C."/>
            <person name="Han C."/>
            <person name="Tapia R."/>
            <person name="Land M."/>
            <person name="Hauser L."/>
            <person name="Kyrpides N."/>
            <person name="Ivanova N."/>
            <person name="Pagani I."/>
            <person name="Brambilla E.-M."/>
            <person name="Klenk H.-P."/>
            <person name="Woyke T."/>
        </authorList>
    </citation>
    <scope>NUCLEOTIDE SEQUENCE [LARGE SCALE GENOMIC DNA]</scope>
    <source>
        <strain evidence="3 4">NA-134</strain>
    </source>
</reference>
<dbReference type="STRING" id="882082.SaccyDRAFT_2123"/>
<feature type="domain" description="DUF3322" evidence="2">
    <location>
        <begin position="14"/>
        <end position="200"/>
    </location>
</feature>
<dbReference type="eggNOG" id="COG4924">
    <property type="taxonomic scope" value="Bacteria"/>
</dbReference>
<organism evidence="3 4">
    <name type="scientific">Saccharomonospora cyanea NA-134</name>
    <dbReference type="NCBI Taxonomy" id="882082"/>
    <lineage>
        <taxon>Bacteria</taxon>
        <taxon>Bacillati</taxon>
        <taxon>Actinomycetota</taxon>
        <taxon>Actinomycetes</taxon>
        <taxon>Pseudonocardiales</taxon>
        <taxon>Pseudonocardiaceae</taxon>
        <taxon>Saccharomonospora</taxon>
    </lineage>
</organism>
<dbReference type="RefSeq" id="WP_005455976.1">
    <property type="nucleotide sequence ID" value="NZ_CM001440.1"/>
</dbReference>
<dbReference type="InterPro" id="IPR024534">
    <property type="entry name" value="JetD_C"/>
</dbReference>
<protein>
    <recommendedName>
        <fullName evidence="5">Wadjet protein JetD C-terminal domain-containing protein</fullName>
    </recommendedName>
</protein>
<dbReference type="Pfam" id="PF09983">
    <property type="entry name" value="JetD_C"/>
    <property type="match status" value="1"/>
</dbReference>
<accession>H5XMN5</accession>
<proteinExistence type="predicted"/>
<sequence length="410" mass="44685">MSALVNPEDALTAVRRKLGQKWAEAVCAGFGVGDRVIFSVPLRPGVSTGKAVEQLGHAAWHEWHRRWREFASRLPAGVEIVRKAVTIRGVAGGFPATLKADLDGAVTLLADTRTGAEPPTVDIRRARELASALRAAGATLTPATLRAAYRLRAIDVEVLLGAVTWLRQHPDAGTWTLRQLPIPGMHTKWLDSHGALLRDVAGRDVREEVRPRLTVTHLTYVDPDHAASGRRRHDAWTTGDVHDIAYRPRVVLVVENRDSRLWFPPVRDTIVVEGGGKAAAALLGGVPWIRAAEHIVYWGDIDADGYAILDRFRGTLAAPAPDGAPAKPVTSILMDATDLHHYAEYGVDHDKNGRPIKPSPELLPHLTEAERTAYDTIATAGPTPFRRIEQEAIPLAHAVTRLLQVVDGQG</sequence>
<name>H5XMN5_9PSEU</name>
<dbReference type="Pfam" id="PF11795">
    <property type="entry name" value="DUF3322"/>
    <property type="match status" value="1"/>
</dbReference>
<dbReference type="HOGENOM" id="CLU_054007_0_0_11"/>
<feature type="domain" description="Wadjet protein JetD C-terminal" evidence="1">
    <location>
        <begin position="216"/>
        <end position="401"/>
    </location>
</feature>
<evidence type="ECO:0000259" key="1">
    <source>
        <dbReference type="Pfam" id="PF09983"/>
    </source>
</evidence>
<keyword evidence="4" id="KW-1185">Reference proteome</keyword>
<gene>
    <name evidence="3" type="ORF">SaccyDRAFT_2123</name>
</gene>
<evidence type="ECO:0000259" key="2">
    <source>
        <dbReference type="Pfam" id="PF11795"/>
    </source>
</evidence>
<dbReference type="Proteomes" id="UP000002791">
    <property type="component" value="Chromosome"/>
</dbReference>
<dbReference type="OrthoDB" id="322908at2"/>
<dbReference type="EMBL" id="CM001440">
    <property type="protein sequence ID" value="EHR61014.1"/>
    <property type="molecule type" value="Genomic_DNA"/>
</dbReference>
<dbReference type="InterPro" id="IPR024537">
    <property type="entry name" value="DUF3322"/>
</dbReference>